<sequence length="322" mass="36318">MHATSYLREALINGVEMPGIASDIEDMIVSKLATDSIIKSLGESYKDYYPEVDKATFVVMLKTYRKFVDSKYLPVIYQTIDKKFKGNYDDYAKYIYDKSSFTDKDKLAKKLKSGKVNLKKDPALIFLKEVEKTLSDLNNNDYNKSKDIVANAERLFESGLKEINAAKGTKSYPDANFTMRLTYGNIGGYEPADATTFNYYTTTKGILEKEIPDDMEFDVPVKLKTAIINKDFGQFTHPETGEMVVNFLSNNDITGGNSGSPIFNAQGELIGLAFDGNWEAMSGDIVFEPKLQRTINLDVRYLLFVMEKVGGADRLIKELEMH</sequence>
<dbReference type="Gene3D" id="2.40.10.10">
    <property type="entry name" value="Trypsin-like serine proteases"/>
    <property type="match status" value="1"/>
</dbReference>
<dbReference type="PANTHER" id="PTHR38469">
    <property type="entry name" value="PERIPLASMIC PEPTIDASE SUBFAMILY S1B"/>
    <property type="match status" value="1"/>
</dbReference>
<dbReference type="InterPro" id="IPR043504">
    <property type="entry name" value="Peptidase_S1_PA_chymotrypsin"/>
</dbReference>
<keyword evidence="3" id="KW-0645">Protease</keyword>
<name>A0A645E5U5_9ZZZZ</name>
<evidence type="ECO:0000256" key="2">
    <source>
        <dbReference type="ARBA" id="ARBA00022438"/>
    </source>
</evidence>
<comment type="similarity">
    <text evidence="1">Belongs to the peptidase S46 family.</text>
</comment>
<dbReference type="InterPro" id="IPR019500">
    <property type="entry name" value="Pep_S46"/>
</dbReference>
<gene>
    <name evidence="6" type="primary">dpp7_16</name>
    <name evidence="6" type="ORF">SDC9_144111</name>
</gene>
<evidence type="ECO:0000313" key="6">
    <source>
        <dbReference type="EMBL" id="MPM96941.1"/>
    </source>
</evidence>
<evidence type="ECO:0000256" key="3">
    <source>
        <dbReference type="ARBA" id="ARBA00022670"/>
    </source>
</evidence>
<dbReference type="SUPFAM" id="SSF50494">
    <property type="entry name" value="Trypsin-like serine proteases"/>
    <property type="match status" value="1"/>
</dbReference>
<protein>
    <submittedName>
        <fullName evidence="6">Dipeptidyl-peptidase 7</fullName>
        <ecNumber evidence="6">3.4.14.-</ecNumber>
    </submittedName>
</protein>
<dbReference type="AlphaFoldDB" id="A0A645E5U5"/>
<evidence type="ECO:0000256" key="1">
    <source>
        <dbReference type="ARBA" id="ARBA00010491"/>
    </source>
</evidence>
<evidence type="ECO:0000256" key="5">
    <source>
        <dbReference type="ARBA" id="ARBA00022801"/>
    </source>
</evidence>
<dbReference type="GO" id="GO:0070009">
    <property type="term" value="F:serine-type aminopeptidase activity"/>
    <property type="evidence" value="ECO:0007669"/>
    <property type="project" value="InterPro"/>
</dbReference>
<comment type="caution">
    <text evidence="6">The sequence shown here is derived from an EMBL/GenBank/DDBJ whole genome shotgun (WGS) entry which is preliminary data.</text>
</comment>
<keyword evidence="2" id="KW-0031">Aminopeptidase</keyword>
<organism evidence="6">
    <name type="scientific">bioreactor metagenome</name>
    <dbReference type="NCBI Taxonomy" id="1076179"/>
    <lineage>
        <taxon>unclassified sequences</taxon>
        <taxon>metagenomes</taxon>
        <taxon>ecological metagenomes</taxon>
    </lineage>
</organism>
<evidence type="ECO:0000256" key="4">
    <source>
        <dbReference type="ARBA" id="ARBA00022729"/>
    </source>
</evidence>
<keyword evidence="5 6" id="KW-0378">Hydrolase</keyword>
<dbReference type="InterPro" id="IPR009003">
    <property type="entry name" value="Peptidase_S1_PA"/>
</dbReference>
<keyword evidence="4" id="KW-0732">Signal</keyword>
<accession>A0A645E5U5</accession>
<dbReference type="GO" id="GO:0006508">
    <property type="term" value="P:proteolysis"/>
    <property type="evidence" value="ECO:0007669"/>
    <property type="project" value="UniProtKB-KW"/>
</dbReference>
<dbReference type="PANTHER" id="PTHR38469:SF1">
    <property type="entry name" value="PERIPLASMIC PEPTIDASE SUBFAMILY S1B"/>
    <property type="match status" value="1"/>
</dbReference>
<dbReference type="EMBL" id="VSSQ01043279">
    <property type="protein sequence ID" value="MPM96941.1"/>
    <property type="molecule type" value="Genomic_DNA"/>
</dbReference>
<dbReference type="GO" id="GO:0008239">
    <property type="term" value="F:dipeptidyl-peptidase activity"/>
    <property type="evidence" value="ECO:0007669"/>
    <property type="project" value="InterPro"/>
</dbReference>
<dbReference type="Pfam" id="PF10459">
    <property type="entry name" value="Peptidase_S46"/>
    <property type="match status" value="1"/>
</dbReference>
<reference evidence="6" key="1">
    <citation type="submission" date="2019-08" db="EMBL/GenBank/DDBJ databases">
        <authorList>
            <person name="Kucharzyk K."/>
            <person name="Murdoch R.W."/>
            <person name="Higgins S."/>
            <person name="Loffler F."/>
        </authorList>
    </citation>
    <scope>NUCLEOTIDE SEQUENCE</scope>
</reference>
<dbReference type="EC" id="3.4.14.-" evidence="6"/>
<proteinExistence type="inferred from homology"/>